<feature type="transmembrane region" description="Helical" evidence="1">
    <location>
        <begin position="78"/>
        <end position="100"/>
    </location>
</feature>
<dbReference type="EMBL" id="UYJE01009449">
    <property type="protein sequence ID" value="VDI73640.1"/>
    <property type="molecule type" value="Genomic_DNA"/>
</dbReference>
<dbReference type="SUPFAM" id="SSF56219">
    <property type="entry name" value="DNase I-like"/>
    <property type="match status" value="1"/>
</dbReference>
<name>A0A8B6H4Z6_MYTGA</name>
<dbReference type="AlphaFoldDB" id="A0A8B6H4Z6"/>
<dbReference type="PROSITE" id="PS50041">
    <property type="entry name" value="C_TYPE_LECTIN_2"/>
    <property type="match status" value="1"/>
</dbReference>
<keyword evidence="1" id="KW-0472">Membrane</keyword>
<feature type="transmembrane region" description="Helical" evidence="1">
    <location>
        <begin position="12"/>
        <end position="30"/>
    </location>
</feature>
<feature type="domain" description="C-type lectin" evidence="2">
    <location>
        <begin position="162"/>
        <end position="289"/>
    </location>
</feature>
<evidence type="ECO:0000256" key="1">
    <source>
        <dbReference type="SAM" id="Phobius"/>
    </source>
</evidence>
<gene>
    <name evidence="3" type="ORF">MGAL_10B027401</name>
</gene>
<dbReference type="Proteomes" id="UP000596742">
    <property type="component" value="Unassembled WGS sequence"/>
</dbReference>
<accession>A0A8B6H4Z6</accession>
<reference evidence="3" key="1">
    <citation type="submission" date="2018-11" db="EMBL/GenBank/DDBJ databases">
        <authorList>
            <person name="Alioto T."/>
            <person name="Alioto T."/>
        </authorList>
    </citation>
    <scope>NUCLEOTIDE SEQUENCE</scope>
</reference>
<dbReference type="InterPro" id="IPR016187">
    <property type="entry name" value="CTDL_fold"/>
</dbReference>
<dbReference type="CDD" id="cd00037">
    <property type="entry name" value="CLECT"/>
    <property type="match status" value="1"/>
</dbReference>
<organism evidence="3 4">
    <name type="scientific">Mytilus galloprovincialis</name>
    <name type="common">Mediterranean mussel</name>
    <dbReference type="NCBI Taxonomy" id="29158"/>
    <lineage>
        <taxon>Eukaryota</taxon>
        <taxon>Metazoa</taxon>
        <taxon>Spiralia</taxon>
        <taxon>Lophotrochozoa</taxon>
        <taxon>Mollusca</taxon>
        <taxon>Bivalvia</taxon>
        <taxon>Autobranchia</taxon>
        <taxon>Pteriomorphia</taxon>
        <taxon>Mytilida</taxon>
        <taxon>Mytiloidea</taxon>
        <taxon>Mytilidae</taxon>
        <taxon>Mytilinae</taxon>
        <taxon>Mytilus</taxon>
    </lineage>
</organism>
<evidence type="ECO:0000259" key="2">
    <source>
        <dbReference type="PROSITE" id="PS50041"/>
    </source>
</evidence>
<feature type="non-terminal residue" evidence="3">
    <location>
        <position position="1"/>
    </location>
</feature>
<sequence length="515" mass="58338">MSVVLWTCYTNLVTAISSELYLIIIVVFHVQRKYKANIIPGQNPFDQRSDFISIGDSGTLETTFNLVEESGVDTGSAFGFLPIPFVSIALLMMAFGMLIMPSSVTSRASVEPRPIEPRPDVQLFLATQAATALAPTPAPAQTTPCIPTNCPADYTLLDDRTASQNCYLYSGNTEEVWSDALKACALTPGAYLWRPNIRAEADAVKNKFGIGNDVHIWTGANSPTHDENFVFAVDNAVLSLVDLPFGVLDEDGNIGEDCVEIEFDTNSGKTDDWEWENNDCDDEYEYICELPRDKNEDTYNVIHDRNPNSRRKIDEIKDTLLLLDPWRTCYPSDRKFTWRQKSPIKQSRLDYYLVSEDLLTLMESTKIIPGYRTDHSAIIFTFTAKRGKGYWKFNSQLLREPAYGDLVINCIRDTVSEYFSGGDFEDFLHVQLSCSDQLFLEVLKMKIRSLTISYCIKKSREEKDVFKGLELEIQSLENSVNLNPSEINVTSLNQKKCELEKRRQTLVEGLILRSR</sequence>
<keyword evidence="1" id="KW-1133">Transmembrane helix</keyword>
<dbReference type="OrthoDB" id="6116766at2759"/>
<protein>
    <recommendedName>
        <fullName evidence="2">C-type lectin domain-containing protein</fullName>
    </recommendedName>
</protein>
<keyword evidence="4" id="KW-1185">Reference proteome</keyword>
<comment type="caution">
    <text evidence="3">The sequence shown here is derived from an EMBL/GenBank/DDBJ whole genome shotgun (WGS) entry which is preliminary data.</text>
</comment>
<dbReference type="Gene3D" id="3.10.100.10">
    <property type="entry name" value="Mannose-Binding Protein A, subunit A"/>
    <property type="match status" value="1"/>
</dbReference>
<dbReference type="SUPFAM" id="SSF56436">
    <property type="entry name" value="C-type lectin-like"/>
    <property type="match status" value="1"/>
</dbReference>
<evidence type="ECO:0000313" key="4">
    <source>
        <dbReference type="Proteomes" id="UP000596742"/>
    </source>
</evidence>
<dbReference type="InterPro" id="IPR036691">
    <property type="entry name" value="Endo/exonu/phosph_ase_sf"/>
</dbReference>
<keyword evidence="1" id="KW-0812">Transmembrane</keyword>
<dbReference type="SMART" id="SM00034">
    <property type="entry name" value="CLECT"/>
    <property type="match status" value="1"/>
</dbReference>
<dbReference type="InterPro" id="IPR016186">
    <property type="entry name" value="C-type_lectin-like/link_sf"/>
</dbReference>
<evidence type="ECO:0000313" key="3">
    <source>
        <dbReference type="EMBL" id="VDI73640.1"/>
    </source>
</evidence>
<dbReference type="InterPro" id="IPR001304">
    <property type="entry name" value="C-type_lectin-like"/>
</dbReference>
<dbReference type="Pfam" id="PF00059">
    <property type="entry name" value="Lectin_C"/>
    <property type="match status" value="1"/>
</dbReference>
<proteinExistence type="predicted"/>